<proteinExistence type="predicted"/>
<keyword evidence="1" id="KW-0472">Membrane</keyword>
<evidence type="ECO:0000313" key="2">
    <source>
        <dbReference type="EMBL" id="GAF85849.1"/>
    </source>
</evidence>
<protein>
    <submittedName>
        <fullName evidence="2">Uncharacterized protein</fullName>
    </submittedName>
</protein>
<feature type="non-terminal residue" evidence="2">
    <location>
        <position position="227"/>
    </location>
</feature>
<dbReference type="Pfam" id="PF13424">
    <property type="entry name" value="TPR_12"/>
    <property type="match status" value="1"/>
</dbReference>
<evidence type="ECO:0000256" key="1">
    <source>
        <dbReference type="SAM" id="Phobius"/>
    </source>
</evidence>
<sequence length="227" mass="25993">MILQKKINWLRLLISALIFSWLFGFPQILNFPSGIQEAQVATGVAYKGQAGAAEFVLENEIKNFRLADRLKERPLEDALLGNEHWKMVYFDDFSAVFVRDSEENTEVIDSYAYHVVRPSGKPPFQEEGQEQEALQEYQRAIAVNPDFVGGHADLAAVYEYLGEYDLAIEHLHIALEVVSRETRPLSTQEGAKTPYVRLYTDLANIHVKAKDWDQAIHFYTKTLELDE</sequence>
<reference evidence="2" key="1">
    <citation type="journal article" date="2014" name="Front. Microbiol.">
        <title>High frequency of phylogenetically diverse reductive dehalogenase-homologous genes in deep subseafloor sedimentary metagenomes.</title>
        <authorList>
            <person name="Kawai M."/>
            <person name="Futagami T."/>
            <person name="Toyoda A."/>
            <person name="Takaki Y."/>
            <person name="Nishi S."/>
            <person name="Hori S."/>
            <person name="Arai W."/>
            <person name="Tsubouchi T."/>
            <person name="Morono Y."/>
            <person name="Uchiyama I."/>
            <person name="Ito T."/>
            <person name="Fujiyama A."/>
            <person name="Inagaki F."/>
            <person name="Takami H."/>
        </authorList>
    </citation>
    <scope>NUCLEOTIDE SEQUENCE</scope>
    <source>
        <strain evidence="2">Expedition CK06-06</strain>
    </source>
</reference>
<dbReference type="InterPro" id="IPR019734">
    <property type="entry name" value="TPR_rpt"/>
</dbReference>
<organism evidence="2">
    <name type="scientific">marine sediment metagenome</name>
    <dbReference type="NCBI Taxonomy" id="412755"/>
    <lineage>
        <taxon>unclassified sequences</taxon>
        <taxon>metagenomes</taxon>
        <taxon>ecological metagenomes</taxon>
    </lineage>
</organism>
<dbReference type="PROSITE" id="PS50293">
    <property type="entry name" value="TPR_REGION"/>
    <property type="match status" value="1"/>
</dbReference>
<accession>X0SXZ3</accession>
<dbReference type="SMART" id="SM00028">
    <property type="entry name" value="TPR"/>
    <property type="match status" value="2"/>
</dbReference>
<gene>
    <name evidence="2" type="ORF">S01H1_02543</name>
</gene>
<feature type="transmembrane region" description="Helical" evidence="1">
    <location>
        <begin position="12"/>
        <end position="29"/>
    </location>
</feature>
<comment type="caution">
    <text evidence="2">The sequence shown here is derived from an EMBL/GenBank/DDBJ whole genome shotgun (WGS) entry which is preliminary data.</text>
</comment>
<dbReference type="SUPFAM" id="SSF48452">
    <property type="entry name" value="TPR-like"/>
    <property type="match status" value="1"/>
</dbReference>
<name>X0SXZ3_9ZZZZ</name>
<keyword evidence="1" id="KW-0812">Transmembrane</keyword>
<dbReference type="EMBL" id="BARS01001243">
    <property type="protein sequence ID" value="GAF85849.1"/>
    <property type="molecule type" value="Genomic_DNA"/>
</dbReference>
<dbReference type="AlphaFoldDB" id="X0SXZ3"/>
<dbReference type="InterPro" id="IPR011990">
    <property type="entry name" value="TPR-like_helical_dom_sf"/>
</dbReference>
<keyword evidence="1" id="KW-1133">Transmembrane helix</keyword>
<dbReference type="Gene3D" id="1.25.40.10">
    <property type="entry name" value="Tetratricopeptide repeat domain"/>
    <property type="match status" value="1"/>
</dbReference>